<proteinExistence type="predicted"/>
<dbReference type="PANTHER" id="PTHR21505:SF8">
    <property type="entry name" value="DPT-YFP REPRESSOR BY OVEREXPRESSION, ISOFORM D-RELATED"/>
    <property type="match status" value="1"/>
</dbReference>
<name>A0A1E1W473_PECGO</name>
<gene>
    <name evidence="2" type="ORF">g.6892</name>
</gene>
<evidence type="ECO:0000259" key="1">
    <source>
        <dbReference type="PROSITE" id="PS51029"/>
    </source>
</evidence>
<dbReference type="SMART" id="SM00595">
    <property type="entry name" value="MADF"/>
    <property type="match status" value="1"/>
</dbReference>
<accession>A0A1E1W473</accession>
<reference evidence="2" key="1">
    <citation type="submission" date="2015-09" db="EMBL/GenBank/DDBJ databases">
        <title>De novo assembly of Pectinophora gossypiella (Pink Bollworm) gut transcriptome.</title>
        <authorList>
            <person name="Tassone E.E."/>
        </authorList>
    </citation>
    <scope>NUCLEOTIDE SEQUENCE</scope>
</reference>
<dbReference type="PROSITE" id="PS51029">
    <property type="entry name" value="MADF"/>
    <property type="match status" value="1"/>
</dbReference>
<dbReference type="PANTHER" id="PTHR21505">
    <property type="entry name" value="MADF DOMAIN-CONTAINING PROTEIN-RELATED"/>
    <property type="match status" value="1"/>
</dbReference>
<evidence type="ECO:0000313" key="2">
    <source>
        <dbReference type="EMBL" id="JAT81777.1"/>
    </source>
</evidence>
<dbReference type="AlphaFoldDB" id="A0A1E1W473"/>
<organism evidence="2">
    <name type="scientific">Pectinophora gossypiella</name>
    <name type="common">Cotton pink bollworm</name>
    <name type="synonym">Depressaria gossypiella</name>
    <dbReference type="NCBI Taxonomy" id="13191"/>
    <lineage>
        <taxon>Eukaryota</taxon>
        <taxon>Metazoa</taxon>
        <taxon>Ecdysozoa</taxon>
        <taxon>Arthropoda</taxon>
        <taxon>Hexapoda</taxon>
        <taxon>Insecta</taxon>
        <taxon>Pterygota</taxon>
        <taxon>Neoptera</taxon>
        <taxon>Endopterygota</taxon>
        <taxon>Lepidoptera</taxon>
        <taxon>Glossata</taxon>
        <taxon>Ditrysia</taxon>
        <taxon>Gelechioidea</taxon>
        <taxon>Gelechiidae</taxon>
        <taxon>Apatetrinae</taxon>
        <taxon>Pectinophora</taxon>
    </lineage>
</organism>
<dbReference type="EMBL" id="GDQN01009277">
    <property type="protein sequence ID" value="JAT81777.1"/>
    <property type="molecule type" value="Transcribed_RNA"/>
</dbReference>
<dbReference type="Pfam" id="PF10545">
    <property type="entry name" value="MADF_DNA_bdg"/>
    <property type="match status" value="1"/>
</dbReference>
<protein>
    <recommendedName>
        <fullName evidence="1">MADF domain-containing protein</fullName>
    </recommendedName>
</protein>
<dbReference type="InterPro" id="IPR006578">
    <property type="entry name" value="MADF-dom"/>
</dbReference>
<sequence length="220" mass="25888">MSCNEEKEVLIRMIDMYRDMSYLWQRDHELYMNREMRAEGLKVLLEVYKQFDKDADITRIRKKLENLRTTYVKELKKVRASKQKAAGKQEVYVPTLWYYDELSFLDNTIENVEHCRTEPDPSENDNSSEDEAPLIVAKSSSLQKRIKKDPLFQKQENIFLPVETCTTQKVPVEAFMAQKLPVETCLAQIDDEFEAYGRSIGFQMKNLNKRQLTIAQKVIS</sequence>
<dbReference type="OrthoDB" id="8195247at2759"/>
<feature type="non-terminal residue" evidence="2">
    <location>
        <position position="220"/>
    </location>
</feature>
<feature type="domain" description="MADF" evidence="1">
    <location>
        <begin position="12"/>
        <end position="110"/>
    </location>
</feature>